<feature type="transmembrane region" description="Helical" evidence="7">
    <location>
        <begin position="192"/>
        <end position="213"/>
    </location>
</feature>
<evidence type="ECO:0000256" key="4">
    <source>
        <dbReference type="ARBA" id="ARBA00022989"/>
    </source>
</evidence>
<dbReference type="FunFam" id="1.20.1250.20:FF:000018">
    <property type="entry name" value="MFS transporter permease"/>
    <property type="match status" value="1"/>
</dbReference>
<dbReference type="GO" id="GO:0022857">
    <property type="term" value="F:transmembrane transporter activity"/>
    <property type="evidence" value="ECO:0007669"/>
    <property type="project" value="InterPro"/>
</dbReference>
<dbReference type="OMA" id="WYRQYET"/>
<dbReference type="RefSeq" id="XP_016756213.1">
    <property type="nucleotide sequence ID" value="XM_016902811.1"/>
</dbReference>
<keyword evidence="3 7" id="KW-0812">Transmembrane</keyword>
<dbReference type="eggNOG" id="KOG2533">
    <property type="taxonomic scope" value="Eukaryota"/>
</dbReference>
<evidence type="ECO:0000259" key="8">
    <source>
        <dbReference type="PROSITE" id="PS50850"/>
    </source>
</evidence>
<dbReference type="AlphaFoldDB" id="M3CVB4"/>
<feature type="transmembrane region" description="Helical" evidence="7">
    <location>
        <begin position="98"/>
        <end position="117"/>
    </location>
</feature>
<keyword evidence="2" id="KW-0813">Transport</keyword>
<sequence>MSDDALSTEKQDNRTTLGSADGVSSSSDEKSPYGIVQEEEDAVVQDWTPEEERKIIRKVDWHVYPMLCLVFGLSLVDRTNISSAFIAGMDVSLKLTGAQYNVALLVFFIGYGLFELPSNYVIRRLGARSWMSFLITSWGACVLGMGFVDHWSILAVLRAFLGVFEAGLFPGAIFIIGCWYRQYEIGKRISIFYMAALIAAAFGPIFAYALALIDVGDGKYSQGWRWIYIIEGIVTIVVGMIAPFFLIEFPERVKFLTPRQKHIALERVRLDRAAGERVVVHLTMKQTLTSLLDIKIVLYSINYFIVASSGYSLAFFSPIILREGLGFSYIKAQLLSSPPYVFTIIASLASAWISDKQRLRWPILNIQSLAAIIGLLIMLYTTPPGVRYFGLFLATYGTQSNAPATLTYGQNQTAKLEKKGVVAAAMISAGALGGVCGSTIFRKQDAPDYLPGMWATIAMQLLHLILTFGMSWHFKRQNARADRGEVVLEGVEGFRYAP</sequence>
<feature type="compositionally biased region" description="Polar residues" evidence="6">
    <location>
        <begin position="14"/>
        <end position="26"/>
    </location>
</feature>
<dbReference type="HOGENOM" id="CLU_001265_0_1_1"/>
<feature type="transmembrane region" description="Helical" evidence="7">
    <location>
        <begin position="129"/>
        <end position="148"/>
    </location>
</feature>
<dbReference type="GeneID" id="27899948"/>
<feature type="transmembrane region" description="Helical" evidence="7">
    <location>
        <begin position="160"/>
        <end position="180"/>
    </location>
</feature>
<keyword evidence="5 7" id="KW-0472">Membrane</keyword>
<keyword evidence="10" id="KW-1185">Reference proteome</keyword>
<dbReference type="GO" id="GO:0016020">
    <property type="term" value="C:membrane"/>
    <property type="evidence" value="ECO:0007669"/>
    <property type="project" value="UniProtKB-SubCell"/>
</dbReference>
<evidence type="ECO:0000256" key="1">
    <source>
        <dbReference type="ARBA" id="ARBA00004141"/>
    </source>
</evidence>
<protein>
    <submittedName>
        <fullName evidence="9">Pantothenate transporter</fullName>
    </submittedName>
</protein>
<evidence type="ECO:0000256" key="2">
    <source>
        <dbReference type="ARBA" id="ARBA00022448"/>
    </source>
</evidence>
<dbReference type="Pfam" id="PF07690">
    <property type="entry name" value="MFS_1"/>
    <property type="match status" value="1"/>
</dbReference>
<evidence type="ECO:0000256" key="6">
    <source>
        <dbReference type="SAM" id="MobiDB-lite"/>
    </source>
</evidence>
<feature type="transmembrane region" description="Helical" evidence="7">
    <location>
        <begin position="63"/>
        <end position="86"/>
    </location>
</feature>
<feature type="transmembrane region" description="Helical" evidence="7">
    <location>
        <begin position="337"/>
        <end position="354"/>
    </location>
</feature>
<dbReference type="InterPro" id="IPR036259">
    <property type="entry name" value="MFS_trans_sf"/>
</dbReference>
<organism evidence="9 10">
    <name type="scientific">Sphaerulina musiva (strain SO2202)</name>
    <name type="common">Poplar stem canker fungus</name>
    <name type="synonym">Septoria musiva</name>
    <dbReference type="NCBI Taxonomy" id="692275"/>
    <lineage>
        <taxon>Eukaryota</taxon>
        <taxon>Fungi</taxon>
        <taxon>Dikarya</taxon>
        <taxon>Ascomycota</taxon>
        <taxon>Pezizomycotina</taxon>
        <taxon>Dothideomycetes</taxon>
        <taxon>Dothideomycetidae</taxon>
        <taxon>Mycosphaerellales</taxon>
        <taxon>Mycosphaerellaceae</taxon>
        <taxon>Sphaerulina</taxon>
    </lineage>
</organism>
<evidence type="ECO:0000256" key="7">
    <source>
        <dbReference type="SAM" id="Phobius"/>
    </source>
</evidence>
<dbReference type="EMBL" id="KB456272">
    <property type="protein sequence ID" value="EMF08092.1"/>
    <property type="molecule type" value="Genomic_DNA"/>
</dbReference>
<dbReference type="PANTHER" id="PTHR43791:SF47">
    <property type="entry name" value="MAJOR FACILITATOR SUPERFAMILY (MFS) PROFILE DOMAIN-CONTAINING PROTEIN-RELATED"/>
    <property type="match status" value="1"/>
</dbReference>
<feature type="transmembrane region" description="Helical" evidence="7">
    <location>
        <begin position="388"/>
        <end position="409"/>
    </location>
</feature>
<feature type="transmembrane region" description="Helical" evidence="7">
    <location>
        <begin position="421"/>
        <end position="441"/>
    </location>
</feature>
<feature type="transmembrane region" description="Helical" evidence="7">
    <location>
        <begin position="296"/>
        <end position="317"/>
    </location>
</feature>
<feature type="transmembrane region" description="Helical" evidence="7">
    <location>
        <begin position="225"/>
        <end position="247"/>
    </location>
</feature>
<dbReference type="OrthoDB" id="3639251at2759"/>
<dbReference type="SUPFAM" id="SSF103473">
    <property type="entry name" value="MFS general substrate transporter"/>
    <property type="match status" value="1"/>
</dbReference>
<dbReference type="Proteomes" id="UP000016931">
    <property type="component" value="Unassembled WGS sequence"/>
</dbReference>
<evidence type="ECO:0000313" key="9">
    <source>
        <dbReference type="EMBL" id="EMF08092.1"/>
    </source>
</evidence>
<evidence type="ECO:0000256" key="5">
    <source>
        <dbReference type="ARBA" id="ARBA00023136"/>
    </source>
</evidence>
<name>M3CVB4_SPHMS</name>
<dbReference type="FunFam" id="1.20.1250.20:FF:000013">
    <property type="entry name" value="MFS general substrate transporter"/>
    <property type="match status" value="1"/>
</dbReference>
<dbReference type="Gene3D" id="1.20.1250.20">
    <property type="entry name" value="MFS general substrate transporter like domains"/>
    <property type="match status" value="2"/>
</dbReference>
<accession>M3CVB4</accession>
<comment type="subcellular location">
    <subcellularLocation>
        <location evidence="1">Membrane</location>
        <topology evidence="1">Multi-pass membrane protein</topology>
    </subcellularLocation>
</comment>
<feature type="transmembrane region" description="Helical" evidence="7">
    <location>
        <begin position="361"/>
        <end position="382"/>
    </location>
</feature>
<dbReference type="InterPro" id="IPR011701">
    <property type="entry name" value="MFS"/>
</dbReference>
<dbReference type="PANTHER" id="PTHR43791">
    <property type="entry name" value="PERMEASE-RELATED"/>
    <property type="match status" value="1"/>
</dbReference>
<dbReference type="PROSITE" id="PS50850">
    <property type="entry name" value="MFS"/>
    <property type="match status" value="1"/>
</dbReference>
<feature type="transmembrane region" description="Helical" evidence="7">
    <location>
        <begin position="453"/>
        <end position="474"/>
    </location>
</feature>
<feature type="domain" description="Major facilitator superfamily (MFS) profile" evidence="8">
    <location>
        <begin position="63"/>
        <end position="475"/>
    </location>
</feature>
<evidence type="ECO:0000256" key="3">
    <source>
        <dbReference type="ARBA" id="ARBA00022692"/>
    </source>
</evidence>
<keyword evidence="4 7" id="KW-1133">Transmembrane helix</keyword>
<dbReference type="InterPro" id="IPR020846">
    <property type="entry name" value="MFS_dom"/>
</dbReference>
<feature type="region of interest" description="Disordered" evidence="6">
    <location>
        <begin position="1"/>
        <end position="35"/>
    </location>
</feature>
<gene>
    <name evidence="9" type="ORF">SEPMUDRAFT_136899</name>
</gene>
<evidence type="ECO:0000313" key="10">
    <source>
        <dbReference type="Proteomes" id="UP000016931"/>
    </source>
</evidence>
<proteinExistence type="predicted"/>
<reference evidence="9 10" key="1">
    <citation type="journal article" date="2012" name="PLoS Pathog.">
        <title>Diverse lifestyles and strategies of plant pathogenesis encoded in the genomes of eighteen Dothideomycetes fungi.</title>
        <authorList>
            <person name="Ohm R.A."/>
            <person name="Feau N."/>
            <person name="Henrissat B."/>
            <person name="Schoch C.L."/>
            <person name="Horwitz B.A."/>
            <person name="Barry K.W."/>
            <person name="Condon B.J."/>
            <person name="Copeland A.C."/>
            <person name="Dhillon B."/>
            <person name="Glaser F."/>
            <person name="Hesse C.N."/>
            <person name="Kosti I."/>
            <person name="LaButti K."/>
            <person name="Lindquist E.A."/>
            <person name="Lucas S."/>
            <person name="Salamov A.A."/>
            <person name="Bradshaw R.E."/>
            <person name="Ciuffetti L."/>
            <person name="Hamelin R.C."/>
            <person name="Kema G.H.J."/>
            <person name="Lawrence C."/>
            <person name="Scott J.A."/>
            <person name="Spatafora J.W."/>
            <person name="Turgeon B.G."/>
            <person name="de Wit P.J.G.M."/>
            <person name="Zhong S."/>
            <person name="Goodwin S.B."/>
            <person name="Grigoriev I.V."/>
        </authorList>
    </citation>
    <scope>NUCLEOTIDE SEQUENCE [LARGE SCALE GENOMIC DNA]</scope>
    <source>
        <strain evidence="9 10">SO2202</strain>
    </source>
</reference>